<protein>
    <submittedName>
        <fullName evidence="1">Uncharacterized protein</fullName>
    </submittedName>
</protein>
<accession>A0AAN6Q849</accession>
<reference evidence="1" key="2">
    <citation type="submission" date="2023-05" db="EMBL/GenBank/DDBJ databases">
        <authorList>
            <consortium name="Lawrence Berkeley National Laboratory"/>
            <person name="Steindorff A."/>
            <person name="Hensen N."/>
            <person name="Bonometti L."/>
            <person name="Westerberg I."/>
            <person name="Brannstrom I.O."/>
            <person name="Guillou S."/>
            <person name="Cros-Aarteil S."/>
            <person name="Calhoun S."/>
            <person name="Haridas S."/>
            <person name="Kuo A."/>
            <person name="Mondo S."/>
            <person name="Pangilinan J."/>
            <person name="Riley R."/>
            <person name="Labutti K."/>
            <person name="Andreopoulos B."/>
            <person name="Lipzen A."/>
            <person name="Chen C."/>
            <person name="Yanf M."/>
            <person name="Daum C."/>
            <person name="Ng V."/>
            <person name="Clum A."/>
            <person name="Ohm R."/>
            <person name="Martin F."/>
            <person name="Silar P."/>
            <person name="Natvig D."/>
            <person name="Lalanne C."/>
            <person name="Gautier V."/>
            <person name="Ament-Velasquez S.L."/>
            <person name="Kruys A."/>
            <person name="Hutchinson M.I."/>
            <person name="Powell A.J."/>
            <person name="Barry K."/>
            <person name="Miller A.N."/>
            <person name="Grigoriev I.V."/>
            <person name="Debuchy R."/>
            <person name="Gladieux P."/>
            <person name="Thoren M.H."/>
            <person name="Johannesson H."/>
        </authorList>
    </citation>
    <scope>NUCLEOTIDE SEQUENCE</scope>
    <source>
        <strain evidence="1">CBS 757.83</strain>
    </source>
</reference>
<sequence>MFRSGRQVVIIPAHMLYNAPPWADNHSMRPEPREGCSARRQPARVAGSKLGSMGNSSSCSLEAAIVVRFRSIKTDLQPTRLNTLRAPSSVHRHWSVSHLQRGISIHLHHIIRLSRESFLRTAVCSSVAAKSPSGTNNHDLNRHVCLGAISWRRRESGTEHRLCMEYFVQTRRLSLKGTHLKA</sequence>
<dbReference type="AlphaFoldDB" id="A0AAN6Q849"/>
<comment type="caution">
    <text evidence="1">The sequence shown here is derived from an EMBL/GenBank/DDBJ whole genome shotgun (WGS) entry which is preliminary data.</text>
</comment>
<evidence type="ECO:0000313" key="2">
    <source>
        <dbReference type="Proteomes" id="UP001305647"/>
    </source>
</evidence>
<dbReference type="Proteomes" id="UP001305647">
    <property type="component" value="Unassembled WGS sequence"/>
</dbReference>
<organism evidence="1 2">
    <name type="scientific">Parathielavia hyrcaniae</name>
    <dbReference type="NCBI Taxonomy" id="113614"/>
    <lineage>
        <taxon>Eukaryota</taxon>
        <taxon>Fungi</taxon>
        <taxon>Dikarya</taxon>
        <taxon>Ascomycota</taxon>
        <taxon>Pezizomycotina</taxon>
        <taxon>Sordariomycetes</taxon>
        <taxon>Sordariomycetidae</taxon>
        <taxon>Sordariales</taxon>
        <taxon>Chaetomiaceae</taxon>
        <taxon>Parathielavia</taxon>
    </lineage>
</organism>
<evidence type="ECO:0000313" key="1">
    <source>
        <dbReference type="EMBL" id="KAK4105315.1"/>
    </source>
</evidence>
<name>A0AAN6Q849_9PEZI</name>
<proteinExistence type="predicted"/>
<keyword evidence="2" id="KW-1185">Reference proteome</keyword>
<gene>
    <name evidence="1" type="ORF">N658DRAFT_115224</name>
</gene>
<reference evidence="1" key="1">
    <citation type="journal article" date="2023" name="Mol. Phylogenet. Evol.">
        <title>Genome-scale phylogeny and comparative genomics of the fungal order Sordariales.</title>
        <authorList>
            <person name="Hensen N."/>
            <person name="Bonometti L."/>
            <person name="Westerberg I."/>
            <person name="Brannstrom I.O."/>
            <person name="Guillou S."/>
            <person name="Cros-Aarteil S."/>
            <person name="Calhoun S."/>
            <person name="Haridas S."/>
            <person name="Kuo A."/>
            <person name="Mondo S."/>
            <person name="Pangilinan J."/>
            <person name="Riley R."/>
            <person name="LaButti K."/>
            <person name="Andreopoulos B."/>
            <person name="Lipzen A."/>
            <person name="Chen C."/>
            <person name="Yan M."/>
            <person name="Daum C."/>
            <person name="Ng V."/>
            <person name="Clum A."/>
            <person name="Steindorff A."/>
            <person name="Ohm R.A."/>
            <person name="Martin F."/>
            <person name="Silar P."/>
            <person name="Natvig D.O."/>
            <person name="Lalanne C."/>
            <person name="Gautier V."/>
            <person name="Ament-Velasquez S.L."/>
            <person name="Kruys A."/>
            <person name="Hutchinson M.I."/>
            <person name="Powell A.J."/>
            <person name="Barry K."/>
            <person name="Miller A.N."/>
            <person name="Grigoriev I.V."/>
            <person name="Debuchy R."/>
            <person name="Gladieux P."/>
            <person name="Hiltunen Thoren M."/>
            <person name="Johannesson H."/>
        </authorList>
    </citation>
    <scope>NUCLEOTIDE SEQUENCE</scope>
    <source>
        <strain evidence="1">CBS 757.83</strain>
    </source>
</reference>
<dbReference type="EMBL" id="MU863625">
    <property type="protein sequence ID" value="KAK4105315.1"/>
    <property type="molecule type" value="Genomic_DNA"/>
</dbReference>